<sequence>MKTVSLKLRKRVPENMKLKFFYECYYRGCEVLTRQGPLIENYLESTYDALLYVCEMQNKTFVFRLDLRFPDDMPPNTLHVLNTYIRRFLDNYEEELALLRLKHQSQIHSTNFRNVWCREQKDSDKPHYHLLILLNGNAFQQLGSSKESAWGGYQDNTLIHAAIRAWSQALELPIYKNKGLVEIVKKWKHGRRTNKYFLCMLHRNDPYSFAEVMYVASYLCKYHSKPLGQWVHCFGASQKPLHRRV</sequence>
<feature type="domain" description="YagK/YfjJ C-terminal" evidence="1">
    <location>
        <begin position="57"/>
        <end position="237"/>
    </location>
</feature>
<accession>A0A0F9W207</accession>
<protein>
    <recommendedName>
        <fullName evidence="1">YagK/YfjJ C-terminal domain-containing protein</fullName>
    </recommendedName>
</protein>
<gene>
    <name evidence="2" type="ORF">LCGC14_0028790</name>
</gene>
<organism evidence="2">
    <name type="scientific">marine sediment metagenome</name>
    <dbReference type="NCBI Taxonomy" id="412755"/>
    <lineage>
        <taxon>unclassified sequences</taxon>
        <taxon>metagenomes</taxon>
        <taxon>ecological metagenomes</taxon>
    </lineage>
</organism>
<dbReference type="Pfam" id="PF11726">
    <property type="entry name" value="YagK_YfjJ_C"/>
    <property type="match status" value="1"/>
</dbReference>
<dbReference type="EMBL" id="LAZR01000005">
    <property type="protein sequence ID" value="KKO10340.1"/>
    <property type="molecule type" value="Genomic_DNA"/>
</dbReference>
<proteinExistence type="predicted"/>
<evidence type="ECO:0000259" key="1">
    <source>
        <dbReference type="Pfam" id="PF11726"/>
    </source>
</evidence>
<dbReference type="InterPro" id="IPR057271">
    <property type="entry name" value="YagK_YfjJ_C"/>
</dbReference>
<dbReference type="AlphaFoldDB" id="A0A0F9W207"/>
<reference evidence="2" key="1">
    <citation type="journal article" date="2015" name="Nature">
        <title>Complex archaea that bridge the gap between prokaryotes and eukaryotes.</title>
        <authorList>
            <person name="Spang A."/>
            <person name="Saw J.H."/>
            <person name="Jorgensen S.L."/>
            <person name="Zaremba-Niedzwiedzka K."/>
            <person name="Martijn J."/>
            <person name="Lind A.E."/>
            <person name="van Eijk R."/>
            <person name="Schleper C."/>
            <person name="Guy L."/>
            <person name="Ettema T.J."/>
        </authorList>
    </citation>
    <scope>NUCLEOTIDE SEQUENCE</scope>
</reference>
<name>A0A0F9W207_9ZZZZ</name>
<comment type="caution">
    <text evidence="2">The sequence shown here is derived from an EMBL/GenBank/DDBJ whole genome shotgun (WGS) entry which is preliminary data.</text>
</comment>
<evidence type="ECO:0000313" key="2">
    <source>
        <dbReference type="EMBL" id="KKO10340.1"/>
    </source>
</evidence>